<name>A0A914XSH2_9BILA</name>
<keyword evidence="8" id="KW-0472">Membrane</keyword>
<evidence type="ECO:0000256" key="3">
    <source>
        <dbReference type="ARBA" id="ARBA00022692"/>
    </source>
</evidence>
<keyword evidence="3" id="KW-0812">Transmembrane</keyword>
<accession>A0A914XSH2</accession>
<evidence type="ECO:0000313" key="14">
    <source>
        <dbReference type="WBParaSite" id="PSAMB.scaffold9701size4714.g32664.t1"/>
    </source>
</evidence>
<dbReference type="GO" id="GO:0005789">
    <property type="term" value="C:endoplasmic reticulum membrane"/>
    <property type="evidence" value="ECO:0007669"/>
    <property type="project" value="UniProtKB-SubCell"/>
</dbReference>
<keyword evidence="10" id="KW-0539">Nucleus</keyword>
<feature type="region of interest" description="Disordered" evidence="11">
    <location>
        <begin position="246"/>
        <end position="281"/>
    </location>
</feature>
<evidence type="ECO:0000256" key="9">
    <source>
        <dbReference type="ARBA" id="ARBA00023163"/>
    </source>
</evidence>
<dbReference type="Proteomes" id="UP000887566">
    <property type="component" value="Unplaced"/>
</dbReference>
<dbReference type="PANTHER" id="PTHR46062:SF1">
    <property type="entry name" value="LP12374P"/>
    <property type="match status" value="1"/>
</dbReference>
<evidence type="ECO:0000256" key="7">
    <source>
        <dbReference type="ARBA" id="ARBA00023125"/>
    </source>
</evidence>
<feature type="region of interest" description="Disordered" evidence="11">
    <location>
        <begin position="125"/>
        <end position="164"/>
    </location>
</feature>
<keyword evidence="9" id="KW-0804">Transcription</keyword>
<dbReference type="GO" id="GO:0000978">
    <property type="term" value="F:RNA polymerase II cis-regulatory region sequence-specific DNA binding"/>
    <property type="evidence" value="ECO:0007669"/>
    <property type="project" value="TreeGrafter"/>
</dbReference>
<protein>
    <submittedName>
        <fullName evidence="14">BHLH domain-containing protein</fullName>
    </submittedName>
</protein>
<sequence length="669" mass="73643">MQPPLMMSSPSAFLNNEPRVCKPSNVKTEIIDIPDQSPTKEPMDERTNSSSTTKEDLLRLLVKMSPTEVDRLVKGDREKPEKESTSHKASVSSSSGRRSTNVGVATKMSHGDVLSDHSRLNARRVAAAAAATESSALSGESDTETDTAMTPGGGRRSGKPERRTAHNLIEKKYRCSINDRINHLKIMLTGEDAKLSKSATLRKAIDYIHFLQTQNEQLNARNEQLKRALLARGVEVPDSPVAVESHNMNVQSPADSSNPSSPGARDSPSPKPRSKRARPMHDRSRVTLLALLLCMVVWNPFSLLLGASSASSLVAARADTPLDPSSQMPGRTLQSTDPDAFEGVDDGRDENKPQTISAPSVNEKGRPPKNELAADTLLRSLCVWALNLIVIACVLTRLLIYGEPITDSDSFSGSQFRRHKTLAEQEIAKGNLCEAQRQFYKCLEALNRPLPAPGIDELFALLWQTFRHLLNMVWIGRWLSQRKRSGIKLVSVSRWHAETALIYHRLHQLHLMGLSTLGDGLSGLGLSLSAVNLAEAAGSALSHRALVDIYIHAALRARTTLPGFFGSTLQMYFLKRAQRRPKQGDYGAIISTNGWLFHPAGRRFISDEKTLAMGLSFKNTQGFPFCTVQRNAHPMEHLTAAFKLHLLNKMLNTVLSRADDADESAQLNP</sequence>
<dbReference type="AlphaFoldDB" id="A0A914XSH2"/>
<dbReference type="PANTHER" id="PTHR46062">
    <property type="entry name" value="STEROL REGULATORY ELEMENT-BINDING PROTEIN"/>
    <property type="match status" value="1"/>
</dbReference>
<dbReference type="InterPro" id="IPR036638">
    <property type="entry name" value="HLH_DNA-bd_sf"/>
</dbReference>
<evidence type="ECO:0000256" key="2">
    <source>
        <dbReference type="ARBA" id="ARBA00004477"/>
    </source>
</evidence>
<feature type="compositionally biased region" description="Polar residues" evidence="11">
    <location>
        <begin position="323"/>
        <end position="337"/>
    </location>
</feature>
<reference evidence="14" key="1">
    <citation type="submission" date="2022-11" db="UniProtKB">
        <authorList>
            <consortium name="WormBaseParasite"/>
        </authorList>
    </citation>
    <scope>IDENTIFICATION</scope>
</reference>
<dbReference type="InterPro" id="IPR011598">
    <property type="entry name" value="bHLH_dom"/>
</dbReference>
<evidence type="ECO:0000256" key="10">
    <source>
        <dbReference type="ARBA" id="ARBA00023242"/>
    </source>
</evidence>
<dbReference type="PROSITE" id="PS50888">
    <property type="entry name" value="BHLH"/>
    <property type="match status" value="1"/>
</dbReference>
<dbReference type="GO" id="GO:0005634">
    <property type="term" value="C:nucleus"/>
    <property type="evidence" value="ECO:0007669"/>
    <property type="project" value="UniProtKB-SubCell"/>
</dbReference>
<keyword evidence="13" id="KW-1185">Reference proteome</keyword>
<proteinExistence type="predicted"/>
<evidence type="ECO:0000256" key="5">
    <source>
        <dbReference type="ARBA" id="ARBA00022989"/>
    </source>
</evidence>
<feature type="compositionally biased region" description="Low complexity" evidence="11">
    <location>
        <begin position="87"/>
        <end position="99"/>
    </location>
</feature>
<evidence type="ECO:0000256" key="6">
    <source>
        <dbReference type="ARBA" id="ARBA00023015"/>
    </source>
</evidence>
<keyword evidence="5" id="KW-1133">Transmembrane helix</keyword>
<dbReference type="SUPFAM" id="SSF47459">
    <property type="entry name" value="HLH, helix-loop-helix DNA-binding domain"/>
    <property type="match status" value="1"/>
</dbReference>
<evidence type="ECO:0000313" key="13">
    <source>
        <dbReference type="Proteomes" id="UP000887566"/>
    </source>
</evidence>
<dbReference type="GO" id="GO:0046983">
    <property type="term" value="F:protein dimerization activity"/>
    <property type="evidence" value="ECO:0007669"/>
    <property type="project" value="InterPro"/>
</dbReference>
<evidence type="ECO:0000256" key="11">
    <source>
        <dbReference type="SAM" id="MobiDB-lite"/>
    </source>
</evidence>
<keyword evidence="4" id="KW-0256">Endoplasmic reticulum</keyword>
<evidence type="ECO:0000259" key="12">
    <source>
        <dbReference type="PROSITE" id="PS50888"/>
    </source>
</evidence>
<dbReference type="WBParaSite" id="PSAMB.scaffold9701size4714.g32664.t1">
    <property type="protein sequence ID" value="PSAMB.scaffold9701size4714.g32664.t1"/>
    <property type="gene ID" value="PSAMB.scaffold9701size4714.g32664"/>
</dbReference>
<feature type="compositionally biased region" description="Basic and acidic residues" evidence="11">
    <location>
        <begin position="68"/>
        <end position="86"/>
    </location>
</feature>
<feature type="region of interest" description="Disordered" evidence="11">
    <location>
        <begin position="1"/>
        <end position="101"/>
    </location>
</feature>
<evidence type="ECO:0000256" key="8">
    <source>
        <dbReference type="ARBA" id="ARBA00023136"/>
    </source>
</evidence>
<dbReference type="SMART" id="SM00353">
    <property type="entry name" value="HLH"/>
    <property type="match status" value="1"/>
</dbReference>
<feature type="region of interest" description="Disordered" evidence="11">
    <location>
        <begin position="320"/>
        <end position="368"/>
    </location>
</feature>
<feature type="compositionally biased region" description="Basic and acidic residues" evidence="11">
    <location>
        <begin position="41"/>
        <end position="58"/>
    </location>
</feature>
<feature type="domain" description="BHLH" evidence="12">
    <location>
        <begin position="161"/>
        <end position="211"/>
    </location>
</feature>
<dbReference type="CDD" id="cd11394">
    <property type="entry name" value="bHLHzip_SREBP"/>
    <property type="match status" value="1"/>
</dbReference>
<keyword evidence="7" id="KW-0238">DNA-binding</keyword>
<dbReference type="Gene3D" id="4.10.280.10">
    <property type="entry name" value="Helix-loop-helix DNA-binding domain"/>
    <property type="match status" value="1"/>
</dbReference>
<evidence type="ECO:0000256" key="4">
    <source>
        <dbReference type="ARBA" id="ARBA00022824"/>
    </source>
</evidence>
<feature type="compositionally biased region" description="Polar residues" evidence="11">
    <location>
        <begin position="246"/>
        <end position="261"/>
    </location>
</feature>
<keyword evidence="6" id="KW-0805">Transcription regulation</keyword>
<dbReference type="Pfam" id="PF00010">
    <property type="entry name" value="HLH"/>
    <property type="match status" value="1"/>
</dbReference>
<dbReference type="GO" id="GO:0000981">
    <property type="term" value="F:DNA-binding transcription factor activity, RNA polymerase II-specific"/>
    <property type="evidence" value="ECO:0007669"/>
    <property type="project" value="TreeGrafter"/>
</dbReference>
<organism evidence="13 14">
    <name type="scientific">Plectus sambesii</name>
    <dbReference type="NCBI Taxonomy" id="2011161"/>
    <lineage>
        <taxon>Eukaryota</taxon>
        <taxon>Metazoa</taxon>
        <taxon>Ecdysozoa</taxon>
        <taxon>Nematoda</taxon>
        <taxon>Chromadorea</taxon>
        <taxon>Plectida</taxon>
        <taxon>Plectina</taxon>
        <taxon>Plectoidea</taxon>
        <taxon>Plectidae</taxon>
        <taxon>Plectus</taxon>
    </lineage>
</organism>
<evidence type="ECO:0000256" key="1">
    <source>
        <dbReference type="ARBA" id="ARBA00004123"/>
    </source>
</evidence>
<comment type="subcellular location">
    <subcellularLocation>
        <location evidence="2">Endoplasmic reticulum membrane</location>
        <topology evidence="2">Multi-pass membrane protein</topology>
    </subcellularLocation>
    <subcellularLocation>
        <location evidence="1">Nucleus</location>
    </subcellularLocation>
</comment>